<evidence type="ECO:0000313" key="1">
    <source>
        <dbReference type="EMBL" id="UOP05144.1"/>
    </source>
</evidence>
<proteinExistence type="predicted"/>
<reference evidence="1" key="2">
    <citation type="submission" date="2024-09" db="EMBL/GenBank/DDBJ databases">
        <authorList>
            <person name="Veyrier F.J."/>
        </authorList>
    </citation>
    <scope>NUCLEOTIDE SEQUENCE</scope>
    <source>
        <strain evidence="1">17694</strain>
    </source>
</reference>
<reference evidence="1" key="1">
    <citation type="journal article" date="2022" name="Res Sq">
        <title>Evolution of multicellular longitudinally dividing oral cavity symbionts (Neisseriaceae).</title>
        <authorList>
            <person name="Nyongesa S."/>
            <person name="Weber P."/>
            <person name="Bernet E."/>
            <person name="Pullido F."/>
            <person name="Nieckarz M."/>
            <person name="Delaby M."/>
            <person name="Nieves C."/>
            <person name="Viehboeck T."/>
            <person name="Krause N."/>
            <person name="Rivera-Millot A."/>
            <person name="Nakamura A."/>
            <person name="Vischer N."/>
            <person name="VanNieuwenhze M."/>
            <person name="Brun Y."/>
            <person name="Cava F."/>
            <person name="Bulgheresi S."/>
            <person name="Veyrier F."/>
        </authorList>
    </citation>
    <scope>NUCLEOTIDE SEQUENCE</scope>
    <source>
        <strain evidence="1">17694</strain>
    </source>
</reference>
<keyword evidence="2" id="KW-1185">Reference proteome</keyword>
<gene>
    <name evidence="1" type="ORF">LVJ77_02445</name>
</gene>
<dbReference type="RefSeq" id="WP_027008769.1">
    <property type="nucleotide sequence ID" value="NZ_CP091521.1"/>
</dbReference>
<dbReference type="EMBL" id="CP091521">
    <property type="protein sequence ID" value="UOP05144.1"/>
    <property type="molecule type" value="Genomic_DNA"/>
</dbReference>
<dbReference type="Proteomes" id="UP000831534">
    <property type="component" value="Chromosome"/>
</dbReference>
<dbReference type="KEGG" id="ckh:LVJ77_02445"/>
<evidence type="ECO:0000313" key="2">
    <source>
        <dbReference type="Proteomes" id="UP000831534"/>
    </source>
</evidence>
<sequence length="99" mass="11107">MNGWHIRSALPDSEPNPSNLHDYLNPQLIGGASADARFVFDAVYAPERGHFVLTLMQIDDEWGFVAHESRLYPRSRAELAAHIRRFCADPAAQWAMADG</sequence>
<name>A0A8T9MVJ5_9NEIS</name>
<accession>A0A8T9MVJ5</accession>
<protein>
    <submittedName>
        <fullName evidence="1">Uncharacterized protein</fullName>
    </submittedName>
</protein>
<dbReference type="AlphaFoldDB" id="A0A8T9MVJ5"/>
<organism evidence="1 2">
    <name type="scientific">Conchiformibius kuhniae</name>
    <dbReference type="NCBI Taxonomy" id="211502"/>
    <lineage>
        <taxon>Bacteria</taxon>
        <taxon>Pseudomonadati</taxon>
        <taxon>Pseudomonadota</taxon>
        <taxon>Betaproteobacteria</taxon>
        <taxon>Neisseriales</taxon>
        <taxon>Neisseriaceae</taxon>
        <taxon>Conchiformibius</taxon>
    </lineage>
</organism>